<keyword evidence="3" id="KW-1185">Reference proteome</keyword>
<dbReference type="Proteomes" id="UP000244755">
    <property type="component" value="Chromosome 1"/>
</dbReference>
<feature type="transmembrane region" description="Helical" evidence="1">
    <location>
        <begin position="21"/>
        <end position="41"/>
    </location>
</feature>
<keyword evidence="1" id="KW-0812">Transmembrane</keyword>
<protein>
    <submittedName>
        <fullName evidence="2">Uncharacterized protein</fullName>
    </submittedName>
</protein>
<gene>
    <name evidence="2" type="ORF">DA075_10065</name>
</gene>
<dbReference type="EMBL" id="CP028843">
    <property type="protein sequence ID" value="AWB21217.1"/>
    <property type="molecule type" value="Genomic_DNA"/>
</dbReference>
<keyword evidence="1" id="KW-0472">Membrane</keyword>
<dbReference type="KEGG" id="mee:DA075_10065"/>
<evidence type="ECO:0000313" key="2">
    <source>
        <dbReference type="EMBL" id="AWB21217.1"/>
    </source>
</evidence>
<evidence type="ECO:0000256" key="1">
    <source>
        <dbReference type="SAM" id="Phobius"/>
    </source>
</evidence>
<dbReference type="AlphaFoldDB" id="A0A2R4WI72"/>
<organism evidence="2 3">
    <name type="scientific">Methylobacterium currus</name>
    <dbReference type="NCBI Taxonomy" id="2051553"/>
    <lineage>
        <taxon>Bacteria</taxon>
        <taxon>Pseudomonadati</taxon>
        <taxon>Pseudomonadota</taxon>
        <taxon>Alphaproteobacteria</taxon>
        <taxon>Hyphomicrobiales</taxon>
        <taxon>Methylobacteriaceae</taxon>
        <taxon>Methylobacterium</taxon>
    </lineage>
</organism>
<dbReference type="RefSeq" id="WP_099953093.1">
    <property type="nucleotide sequence ID" value="NZ_CP028843.1"/>
</dbReference>
<keyword evidence="1" id="KW-1133">Transmembrane helix</keyword>
<reference evidence="2 3" key="1">
    <citation type="submission" date="2018-04" db="EMBL/GenBank/DDBJ databases">
        <title>Methylobacterium sp. PR1016A genome.</title>
        <authorList>
            <person name="Park W."/>
        </authorList>
    </citation>
    <scope>NUCLEOTIDE SEQUENCE [LARGE SCALE GENOMIC DNA]</scope>
    <source>
        <strain evidence="2 3">PR1016A</strain>
    </source>
</reference>
<evidence type="ECO:0000313" key="3">
    <source>
        <dbReference type="Proteomes" id="UP000244755"/>
    </source>
</evidence>
<proteinExistence type="predicted"/>
<sequence length="65" mass="6881">MPNAPRISRRHGNRTVLTSEAVAFVALVLGILGLWAVAMAGCLSKRASQPNPLNGSVRVLSEVAR</sequence>
<accession>A0A2R4WI72</accession>
<name>A0A2R4WI72_9HYPH</name>